<dbReference type="EMBL" id="MU268287">
    <property type="protein sequence ID" value="KAH7905046.1"/>
    <property type="molecule type" value="Genomic_DNA"/>
</dbReference>
<sequence>MMLSRMLAIWCYLGVVTVTAAPALQSLNAGLGQTRGLGDGLDFPPPPQGVNGTINEIAGALPSTTSDGAPLRLRDLASTVAGVANGVVEGAEGAASNAVGTAAGVANGVIEGAEGAAGDAAGTAAGVANGVVEGAEGAASNAVGTAAGVANGVIEGAEGAAGDAAGTADTAGTGGVTGVL</sequence>
<proteinExistence type="predicted"/>
<comment type="caution">
    <text evidence="1">The sequence shown here is derived from an EMBL/GenBank/DDBJ whole genome shotgun (WGS) entry which is preliminary data.</text>
</comment>
<accession>A0ACB7ZV45</accession>
<keyword evidence="2" id="KW-1185">Reference proteome</keyword>
<protein>
    <submittedName>
        <fullName evidence="1">Uncharacterized protein</fullName>
    </submittedName>
</protein>
<evidence type="ECO:0000313" key="2">
    <source>
        <dbReference type="Proteomes" id="UP000790377"/>
    </source>
</evidence>
<gene>
    <name evidence="1" type="ORF">BJ138DRAFT_1106305</name>
</gene>
<evidence type="ECO:0000313" key="1">
    <source>
        <dbReference type="EMBL" id="KAH7905046.1"/>
    </source>
</evidence>
<dbReference type="Proteomes" id="UP000790377">
    <property type="component" value="Unassembled WGS sequence"/>
</dbReference>
<reference evidence="1" key="1">
    <citation type="journal article" date="2021" name="New Phytol.">
        <title>Evolutionary innovations through gain and loss of genes in the ectomycorrhizal Boletales.</title>
        <authorList>
            <person name="Wu G."/>
            <person name="Miyauchi S."/>
            <person name="Morin E."/>
            <person name="Kuo A."/>
            <person name="Drula E."/>
            <person name="Varga T."/>
            <person name="Kohler A."/>
            <person name="Feng B."/>
            <person name="Cao Y."/>
            <person name="Lipzen A."/>
            <person name="Daum C."/>
            <person name="Hundley H."/>
            <person name="Pangilinan J."/>
            <person name="Johnson J."/>
            <person name="Barry K."/>
            <person name="LaButti K."/>
            <person name="Ng V."/>
            <person name="Ahrendt S."/>
            <person name="Min B."/>
            <person name="Choi I.G."/>
            <person name="Park H."/>
            <person name="Plett J.M."/>
            <person name="Magnuson J."/>
            <person name="Spatafora J.W."/>
            <person name="Nagy L.G."/>
            <person name="Henrissat B."/>
            <person name="Grigoriev I.V."/>
            <person name="Yang Z.L."/>
            <person name="Xu J."/>
            <person name="Martin F.M."/>
        </authorList>
    </citation>
    <scope>NUCLEOTIDE SEQUENCE</scope>
    <source>
        <strain evidence="1">ATCC 28755</strain>
    </source>
</reference>
<name>A0ACB7ZV45_9AGAM</name>
<organism evidence="1 2">
    <name type="scientific">Hygrophoropsis aurantiaca</name>
    <dbReference type="NCBI Taxonomy" id="72124"/>
    <lineage>
        <taxon>Eukaryota</taxon>
        <taxon>Fungi</taxon>
        <taxon>Dikarya</taxon>
        <taxon>Basidiomycota</taxon>
        <taxon>Agaricomycotina</taxon>
        <taxon>Agaricomycetes</taxon>
        <taxon>Agaricomycetidae</taxon>
        <taxon>Boletales</taxon>
        <taxon>Coniophorineae</taxon>
        <taxon>Hygrophoropsidaceae</taxon>
        <taxon>Hygrophoropsis</taxon>
    </lineage>
</organism>